<dbReference type="RefSeq" id="WP_138601985.1">
    <property type="nucleotide sequence ID" value="NZ_VCIA01000001.1"/>
</dbReference>
<accession>A0A549YEX6</accession>
<dbReference type="Gene3D" id="1.10.4030.10">
    <property type="entry name" value="Porin chaperone SurA, peptide-binding domain"/>
    <property type="match status" value="1"/>
</dbReference>
<keyword evidence="6" id="KW-1185">Reference proteome</keyword>
<dbReference type="OrthoDB" id="2973536at2"/>
<protein>
    <recommendedName>
        <fullName evidence="7">Sporulation protein</fullName>
    </recommendedName>
</protein>
<comment type="caution">
    <text evidence="4">The sequence shown here is derived from an EMBL/GenBank/DDBJ whole genome shotgun (WGS) entry which is preliminary data.</text>
</comment>
<evidence type="ECO:0000313" key="3">
    <source>
        <dbReference type="EMBL" id="TMN21509.1"/>
    </source>
</evidence>
<evidence type="ECO:0000313" key="5">
    <source>
        <dbReference type="Proteomes" id="UP000306980"/>
    </source>
</evidence>
<evidence type="ECO:0000256" key="1">
    <source>
        <dbReference type="SAM" id="MobiDB-lite"/>
    </source>
</evidence>
<dbReference type="PROSITE" id="PS51257">
    <property type="entry name" value="PROKAR_LIPOPROTEIN"/>
    <property type="match status" value="1"/>
</dbReference>
<feature type="signal peptide" evidence="2">
    <location>
        <begin position="1"/>
        <end position="26"/>
    </location>
</feature>
<feature type="region of interest" description="Disordered" evidence="1">
    <location>
        <begin position="18"/>
        <end position="46"/>
    </location>
</feature>
<evidence type="ECO:0000313" key="4">
    <source>
        <dbReference type="EMBL" id="TRM10408.1"/>
    </source>
</evidence>
<sequence>MKKLMLLLGLSLAVFGCSPSSETDNADEPKQDKQTETTSPSENKQQIDLETIDPETVVAEVDDDTITGADLKYEMKRLALINALQGGGPGNEEPSPKIAVKESIRNLVIHEIAEQEGITVEQTVQEQRVQKVRKDAETADGYDEALKGMDEEAFWSREMDRYEIIIEAEKLISMLMEDIRKDHPDYKKQALQFDARKELDELIQEKLSDMDVEVHLEDL</sequence>
<gene>
    <name evidence="3" type="ORF">FFL34_04845</name>
    <name evidence="4" type="ORF">FH966_01000</name>
</gene>
<reference evidence="3 5" key="1">
    <citation type="submission" date="2019-05" db="EMBL/GenBank/DDBJ databases">
        <title>Genomic analysis of Lentibacillus sp. NKC220-2.</title>
        <authorList>
            <person name="Oh Y.J."/>
        </authorList>
    </citation>
    <scope>NUCLEOTIDE SEQUENCE [LARGE SCALE GENOMIC DNA]</scope>
    <source>
        <strain evidence="3 5">NKC220-2</strain>
    </source>
</reference>
<keyword evidence="2" id="KW-0732">Signal</keyword>
<feature type="compositionally biased region" description="Polar residues" evidence="1">
    <location>
        <begin position="36"/>
        <end position="46"/>
    </location>
</feature>
<dbReference type="SUPFAM" id="SSF109998">
    <property type="entry name" value="Triger factor/SurA peptide-binding domain-like"/>
    <property type="match status" value="1"/>
</dbReference>
<organism evidence="4 6">
    <name type="scientific">Lentibacillus cibarius</name>
    <dbReference type="NCBI Taxonomy" id="2583219"/>
    <lineage>
        <taxon>Bacteria</taxon>
        <taxon>Bacillati</taxon>
        <taxon>Bacillota</taxon>
        <taxon>Bacilli</taxon>
        <taxon>Bacillales</taxon>
        <taxon>Bacillaceae</taxon>
        <taxon>Lentibacillus</taxon>
    </lineage>
</organism>
<name>A0A549YEX6_9BACI</name>
<evidence type="ECO:0000256" key="2">
    <source>
        <dbReference type="SAM" id="SignalP"/>
    </source>
</evidence>
<dbReference type="EMBL" id="VJMZ01000001">
    <property type="protein sequence ID" value="TRM10408.1"/>
    <property type="molecule type" value="Genomic_DNA"/>
</dbReference>
<dbReference type="Proteomes" id="UP000306980">
    <property type="component" value="Unassembled WGS sequence"/>
</dbReference>
<dbReference type="Proteomes" id="UP000319280">
    <property type="component" value="Unassembled WGS sequence"/>
</dbReference>
<dbReference type="InterPro" id="IPR027304">
    <property type="entry name" value="Trigger_fact/SurA_dom_sf"/>
</dbReference>
<proteinExistence type="predicted"/>
<evidence type="ECO:0000313" key="6">
    <source>
        <dbReference type="Proteomes" id="UP000319280"/>
    </source>
</evidence>
<dbReference type="EMBL" id="VCIA01000001">
    <property type="protein sequence ID" value="TMN21509.1"/>
    <property type="molecule type" value="Genomic_DNA"/>
</dbReference>
<accession>A0A5S3QIF7</accession>
<feature type="chain" id="PRO_5036135859" description="Sporulation protein" evidence="2">
    <location>
        <begin position="27"/>
        <end position="219"/>
    </location>
</feature>
<reference evidence="4 6" key="2">
    <citation type="submission" date="2019-07" db="EMBL/GenBank/DDBJ databases">
        <title>Genomic analysis of Lentibacillus sp. NKC851-2.</title>
        <authorList>
            <person name="Oh Y.J."/>
        </authorList>
    </citation>
    <scope>NUCLEOTIDE SEQUENCE [LARGE SCALE GENOMIC DNA]</scope>
    <source>
        <strain evidence="4 6">NKC851-2</strain>
    </source>
</reference>
<evidence type="ECO:0008006" key="7">
    <source>
        <dbReference type="Google" id="ProtNLM"/>
    </source>
</evidence>
<dbReference type="AlphaFoldDB" id="A0A549YEX6"/>